<proteinExistence type="predicted"/>
<dbReference type="Proteomes" id="UP000016160">
    <property type="component" value="Chromosome"/>
</dbReference>
<dbReference type="InterPro" id="IPR052712">
    <property type="entry name" value="Acid_resist_chaperone_HdeD"/>
</dbReference>
<keyword evidence="3" id="KW-1185">Reference proteome</keyword>
<feature type="transmembrane region" description="Helical" evidence="1">
    <location>
        <begin position="36"/>
        <end position="59"/>
    </location>
</feature>
<dbReference type="EMBL" id="HG315671">
    <property type="protein sequence ID" value="CDF80368.1"/>
    <property type="molecule type" value="Genomic_DNA"/>
</dbReference>
<accession>T2KPG2</accession>
<dbReference type="PANTHER" id="PTHR34989:SF1">
    <property type="entry name" value="PROTEIN HDED"/>
    <property type="match status" value="1"/>
</dbReference>
<feature type="transmembrane region" description="Helical" evidence="1">
    <location>
        <begin position="12"/>
        <end position="30"/>
    </location>
</feature>
<dbReference type="RefSeq" id="WP_038531484.1">
    <property type="nucleotide sequence ID" value="NZ_HG315671.1"/>
</dbReference>
<dbReference type="HOGENOM" id="CLU_091585_5_0_10"/>
<dbReference type="AlphaFoldDB" id="T2KPG2"/>
<reference evidence="2 3" key="1">
    <citation type="journal article" date="2013" name="Appl. Environ. Microbiol.">
        <title>The genome of the alga-associated marine flavobacterium Formosa agariphila KMM 3901T reveals a broad potential for degradation of algal polysaccharides.</title>
        <authorList>
            <person name="Mann A.J."/>
            <person name="Hahnke R.L."/>
            <person name="Huang S."/>
            <person name="Werner J."/>
            <person name="Xing P."/>
            <person name="Barbeyron T."/>
            <person name="Huettel B."/>
            <person name="Stueber K."/>
            <person name="Reinhardt R."/>
            <person name="Harder J."/>
            <person name="Gloeckner F.O."/>
            <person name="Amann R.I."/>
            <person name="Teeling H."/>
        </authorList>
    </citation>
    <scope>NUCLEOTIDE SEQUENCE [LARGE SCALE GENOMIC DNA]</scope>
    <source>
        <strain evidence="3">DSM 15362 / KCTC 12365 / LMG 23005 / KMM 3901</strain>
    </source>
</reference>
<keyword evidence="1" id="KW-0812">Transmembrane</keyword>
<evidence type="ECO:0000313" key="2">
    <source>
        <dbReference type="EMBL" id="CDF80368.1"/>
    </source>
</evidence>
<feature type="transmembrane region" description="Helical" evidence="1">
    <location>
        <begin position="95"/>
        <end position="115"/>
    </location>
</feature>
<dbReference type="InterPro" id="IPR005325">
    <property type="entry name" value="DUF308_memb"/>
</dbReference>
<keyword evidence="1" id="KW-1133">Transmembrane helix</keyword>
<keyword evidence="1" id="KW-0472">Membrane</keyword>
<gene>
    <name evidence="2" type="ORF">BN863_26560</name>
</gene>
<protein>
    <submittedName>
        <fullName evidence="2">Conserved hypothetical membrane protein (DUF308)</fullName>
    </submittedName>
</protein>
<evidence type="ECO:0000313" key="3">
    <source>
        <dbReference type="Proteomes" id="UP000016160"/>
    </source>
</evidence>
<dbReference type="GO" id="GO:0005886">
    <property type="term" value="C:plasma membrane"/>
    <property type="evidence" value="ECO:0007669"/>
    <property type="project" value="TreeGrafter"/>
</dbReference>
<name>T2KPG2_FORAG</name>
<dbReference type="PATRIC" id="fig|1347342.6.peg.2672"/>
<feature type="transmembrane region" description="Helical" evidence="1">
    <location>
        <begin position="155"/>
        <end position="175"/>
    </location>
</feature>
<dbReference type="eggNOG" id="COG3247">
    <property type="taxonomic scope" value="Bacteria"/>
</dbReference>
<feature type="transmembrane region" description="Helical" evidence="1">
    <location>
        <begin position="127"/>
        <end position="149"/>
    </location>
</feature>
<organism evidence="2 3">
    <name type="scientific">Formosa agariphila (strain DSM 15362 / KCTC 12365 / LMG 23005 / KMM 3901 / M-2Alg 35-1)</name>
    <dbReference type="NCBI Taxonomy" id="1347342"/>
    <lineage>
        <taxon>Bacteria</taxon>
        <taxon>Pseudomonadati</taxon>
        <taxon>Bacteroidota</taxon>
        <taxon>Flavobacteriia</taxon>
        <taxon>Flavobacteriales</taxon>
        <taxon>Flavobacteriaceae</taxon>
        <taxon>Formosa</taxon>
    </lineage>
</organism>
<dbReference type="OrthoDB" id="7059775at2"/>
<dbReference type="Pfam" id="PF03729">
    <property type="entry name" value="DUF308"/>
    <property type="match status" value="2"/>
</dbReference>
<dbReference type="PANTHER" id="PTHR34989">
    <property type="entry name" value="PROTEIN HDED"/>
    <property type="match status" value="1"/>
</dbReference>
<sequence length="198" mass="22321">MKNLVKNSLKYWWMPLVSGVLMMLLGVWVFRTPVASYITLTILFQLGFLISGLFQIGFVLTNKNNISNWKWSLTSGFIDVLLALILFSNPGLSHVMLPIYVGFMLFFRSIMGIGLSFELEQSSVKGWGWGLVSSILGMLFSFLMISHPVFGGLSIILYTGFSIVCLGFFQISLAFNLKKISKELNEEDSNIYEVETVE</sequence>
<evidence type="ECO:0000256" key="1">
    <source>
        <dbReference type="SAM" id="Phobius"/>
    </source>
</evidence>
<feature type="transmembrane region" description="Helical" evidence="1">
    <location>
        <begin position="71"/>
        <end position="89"/>
    </location>
</feature>